<keyword evidence="1" id="KW-0812">Transmembrane</keyword>
<comment type="caution">
    <text evidence="2">The sequence shown here is derived from an EMBL/GenBank/DDBJ whole genome shotgun (WGS) entry which is preliminary data.</text>
</comment>
<protein>
    <submittedName>
        <fullName evidence="2">Zinc metallopeptidase</fullName>
    </submittedName>
</protein>
<feature type="transmembrane region" description="Helical" evidence="1">
    <location>
        <begin position="199"/>
        <end position="219"/>
    </location>
</feature>
<accession>A0A831WEB8</accession>
<dbReference type="Pfam" id="PF04298">
    <property type="entry name" value="Zn_peptidase_2"/>
    <property type="match status" value="1"/>
</dbReference>
<gene>
    <name evidence="2" type="ORF">ENJ12_01160</name>
</gene>
<keyword evidence="1" id="KW-0472">Membrane</keyword>
<dbReference type="AlphaFoldDB" id="A0A831WEB8"/>
<feature type="transmembrane region" description="Helical" evidence="1">
    <location>
        <begin position="147"/>
        <end position="168"/>
    </location>
</feature>
<feature type="transmembrane region" description="Helical" evidence="1">
    <location>
        <begin position="121"/>
        <end position="140"/>
    </location>
</feature>
<dbReference type="PANTHER" id="PTHR36434">
    <property type="entry name" value="MEMBRANE PROTEASE YUGP-RELATED"/>
    <property type="match status" value="1"/>
</dbReference>
<dbReference type="PANTHER" id="PTHR36434:SF1">
    <property type="entry name" value="MEMBRANE PROTEASE YUGP-RELATED"/>
    <property type="match status" value="1"/>
</dbReference>
<keyword evidence="1" id="KW-1133">Transmembrane helix</keyword>
<evidence type="ECO:0000313" key="2">
    <source>
        <dbReference type="EMBL" id="HEC05436.1"/>
    </source>
</evidence>
<dbReference type="InterPro" id="IPR007395">
    <property type="entry name" value="Zn_peptidase_2"/>
</dbReference>
<proteinExistence type="predicted"/>
<dbReference type="Proteomes" id="UP000886339">
    <property type="component" value="Unassembled WGS sequence"/>
</dbReference>
<evidence type="ECO:0000256" key="1">
    <source>
        <dbReference type="SAM" id="Phobius"/>
    </source>
</evidence>
<reference evidence="2" key="1">
    <citation type="journal article" date="2020" name="mSystems">
        <title>Genome- and Community-Level Interaction Insights into Carbon Utilization and Element Cycling Functions of Hydrothermarchaeota in Hydrothermal Sediment.</title>
        <authorList>
            <person name="Zhou Z."/>
            <person name="Liu Y."/>
            <person name="Xu W."/>
            <person name="Pan J."/>
            <person name="Luo Z.H."/>
            <person name="Li M."/>
        </authorList>
    </citation>
    <scope>NUCLEOTIDE SEQUENCE [LARGE SCALE GENOMIC DNA]</scope>
    <source>
        <strain evidence="2">HyVt-458</strain>
    </source>
</reference>
<sequence length="227" mass="25440">MVYLILILLLLAVIYGPQWWVQRVLDRYNRHPETNFPGTASELARHLLNGFGLDHVRVEATDKGDHYDPAARSVRLTPDKFNGRTLTAITVAAHEVGHALQHHAGEPLFAWRSRLVMATLWGQRLGSFLLFATPMLIALTRVPAVGFISFIGAFLLMGMGVMVQFITIPVEMDASFNRALPLLKNGYLEKSQYAAAKQILRAAALTYVAASLAGLLNFWRWMQVLRK</sequence>
<name>A0A831WEB8_9GAMM</name>
<organism evidence="2">
    <name type="scientific">Thiolapillus brandeum</name>
    <dbReference type="NCBI Taxonomy" id="1076588"/>
    <lineage>
        <taxon>Bacteria</taxon>
        <taxon>Pseudomonadati</taxon>
        <taxon>Pseudomonadota</taxon>
        <taxon>Gammaproteobacteria</taxon>
        <taxon>Chromatiales</taxon>
        <taxon>Sedimenticolaceae</taxon>
        <taxon>Thiolapillus</taxon>
    </lineage>
</organism>
<dbReference type="EMBL" id="DRLF01000044">
    <property type="protein sequence ID" value="HEC05436.1"/>
    <property type="molecule type" value="Genomic_DNA"/>
</dbReference>